<dbReference type="EMBL" id="JBHTMM010000025">
    <property type="protein sequence ID" value="MFD1308315.1"/>
    <property type="molecule type" value="Genomic_DNA"/>
</dbReference>
<protein>
    <recommendedName>
        <fullName evidence="3">Tetratricopeptide repeat-containing protein</fullName>
    </recommendedName>
</protein>
<sequence length="410" mass="44184">MMVELPAYRTVDDGPALSRRLLALTEAGRPVACPVHVGLGDPVALSSNDAHITHTVARHLAEGTAHALPPFNSVPHPALRVLNAASWDRVDAMTADFAGMPADLASDLWTRVDEVCRRGATLSSAERGVAAELLLRLGYPHGAAEILGLLDADVTTHTFRPDMVRAELQAFMRLYPQARSVLEDRALRAAADPGMAPAARLRLANYIVVLDGKRGHATPAFHRAVELARRAMEETPGTGMARHLAEHTLYRAIAFEPYLRGDEEGTMELLGRAAEALEVARPGTDALDSLSWNDHAFPMFETLSKTLLGYGEVRQALDSTARLVTINPNDHRAWAVRGRALACSGDLEGAVRAWERILPLGGLPVAAAGFFLGWAHGELGDTALAREFYELSYSVDPTPEAIAGKVPLSV</sequence>
<dbReference type="Proteomes" id="UP001597058">
    <property type="component" value="Unassembled WGS sequence"/>
</dbReference>
<keyword evidence="2" id="KW-1185">Reference proteome</keyword>
<dbReference type="Gene3D" id="1.25.40.10">
    <property type="entry name" value="Tetratricopeptide repeat domain"/>
    <property type="match status" value="1"/>
</dbReference>
<dbReference type="RefSeq" id="WP_381232362.1">
    <property type="nucleotide sequence ID" value="NZ_JBHSKH010000001.1"/>
</dbReference>
<name>A0ABW3XGJ6_9ACTN</name>
<reference evidence="2" key="1">
    <citation type="journal article" date="2019" name="Int. J. Syst. Evol. Microbiol.">
        <title>The Global Catalogue of Microorganisms (GCM) 10K type strain sequencing project: providing services to taxonomists for standard genome sequencing and annotation.</title>
        <authorList>
            <consortium name="The Broad Institute Genomics Platform"/>
            <consortium name="The Broad Institute Genome Sequencing Center for Infectious Disease"/>
            <person name="Wu L."/>
            <person name="Ma J."/>
        </authorList>
    </citation>
    <scope>NUCLEOTIDE SEQUENCE [LARGE SCALE GENOMIC DNA]</scope>
    <source>
        <strain evidence="2">CGMCC 4.7020</strain>
    </source>
</reference>
<evidence type="ECO:0008006" key="3">
    <source>
        <dbReference type="Google" id="ProtNLM"/>
    </source>
</evidence>
<proteinExistence type="predicted"/>
<comment type="caution">
    <text evidence="1">The sequence shown here is derived from an EMBL/GenBank/DDBJ whole genome shotgun (WGS) entry which is preliminary data.</text>
</comment>
<gene>
    <name evidence="1" type="ORF">ACFQ5X_20940</name>
</gene>
<organism evidence="1 2">
    <name type="scientific">Streptomyces kaempferi</name>
    <dbReference type="NCBI Taxonomy" id="333725"/>
    <lineage>
        <taxon>Bacteria</taxon>
        <taxon>Bacillati</taxon>
        <taxon>Actinomycetota</taxon>
        <taxon>Actinomycetes</taxon>
        <taxon>Kitasatosporales</taxon>
        <taxon>Streptomycetaceae</taxon>
        <taxon>Streptomyces</taxon>
    </lineage>
</organism>
<evidence type="ECO:0000313" key="1">
    <source>
        <dbReference type="EMBL" id="MFD1308315.1"/>
    </source>
</evidence>
<evidence type="ECO:0000313" key="2">
    <source>
        <dbReference type="Proteomes" id="UP001597058"/>
    </source>
</evidence>
<accession>A0ABW3XGJ6</accession>
<dbReference type="SUPFAM" id="SSF48452">
    <property type="entry name" value="TPR-like"/>
    <property type="match status" value="1"/>
</dbReference>
<dbReference type="InterPro" id="IPR011990">
    <property type="entry name" value="TPR-like_helical_dom_sf"/>
</dbReference>